<name>A0A5J4ZW03_9ASTE</name>
<sequence length="295" mass="32857">MTVLVMWVTSAEITQGIFEDYKHPFAMAYLGTSLLVLHLPIAFIKNWFYHLMRCHSCESSNKADIMDKSYVGLESPVKIDGVKEAFEVEHKESSTGKEDRKLTTKEIASLGFLIAPIWFLTEYLTNAALARTNVASTTVLSSTSGLFTLFIGAFLGQDSIYVAKVVSVIVSMAGVAISTLGKTWSTGGSQLSKSTNEKQSIVGDLFAILSAMTYALFTVLLKKFTGEEGEKVDMQKLYGYIGLFTLVFLWWLIQYGLLLRWVSNLNSQSLTLLKWKDFFLPTALLEVFSVTIFGH</sequence>
<keyword evidence="3" id="KW-0813">Transport</keyword>
<dbReference type="AlphaFoldDB" id="A0A5J4ZW03"/>
<evidence type="ECO:0000313" key="10">
    <source>
        <dbReference type="Proteomes" id="UP000325577"/>
    </source>
</evidence>
<comment type="similarity">
    <text evidence="2">Belongs to the nucleotide-sugar transporter family. UDP-galactose:UMP antiporter (TC 2.A.7.11) subfamily.</text>
</comment>
<evidence type="ECO:0000256" key="8">
    <source>
        <dbReference type="SAM" id="Phobius"/>
    </source>
</evidence>
<keyword evidence="6 8" id="KW-1133">Transmembrane helix</keyword>
<feature type="transmembrane region" description="Helical" evidence="8">
    <location>
        <begin position="107"/>
        <end position="129"/>
    </location>
</feature>
<accession>A0A5J4ZW03</accession>
<evidence type="ECO:0000256" key="4">
    <source>
        <dbReference type="ARBA" id="ARBA00022449"/>
    </source>
</evidence>
<dbReference type="InterPro" id="IPR013657">
    <property type="entry name" value="SCL35B1-4/HUT1"/>
</dbReference>
<evidence type="ECO:0000256" key="6">
    <source>
        <dbReference type="ARBA" id="ARBA00022989"/>
    </source>
</evidence>
<feature type="transmembrane region" description="Helical" evidence="8">
    <location>
        <begin position="201"/>
        <end position="221"/>
    </location>
</feature>
<keyword evidence="5 8" id="KW-0812">Transmembrane</keyword>
<dbReference type="OrthoDB" id="1436450at2759"/>
<dbReference type="EMBL" id="CM018047">
    <property type="protein sequence ID" value="KAA8522965.1"/>
    <property type="molecule type" value="Genomic_DNA"/>
</dbReference>
<evidence type="ECO:0000256" key="3">
    <source>
        <dbReference type="ARBA" id="ARBA00022448"/>
    </source>
</evidence>
<feature type="transmembrane region" description="Helical" evidence="8">
    <location>
        <begin position="135"/>
        <end position="155"/>
    </location>
</feature>
<keyword evidence="4" id="KW-0050">Antiport</keyword>
<feature type="transmembrane region" description="Helical" evidence="8">
    <location>
        <begin position="162"/>
        <end position="181"/>
    </location>
</feature>
<keyword evidence="7 8" id="KW-0472">Membrane</keyword>
<dbReference type="GO" id="GO:0016020">
    <property type="term" value="C:membrane"/>
    <property type="evidence" value="ECO:0007669"/>
    <property type="project" value="UniProtKB-SubCell"/>
</dbReference>
<proteinExistence type="inferred from homology"/>
<keyword evidence="10" id="KW-1185">Reference proteome</keyword>
<evidence type="ECO:0000256" key="2">
    <source>
        <dbReference type="ARBA" id="ARBA00008349"/>
    </source>
</evidence>
<organism evidence="9 10">
    <name type="scientific">Nyssa sinensis</name>
    <dbReference type="NCBI Taxonomy" id="561372"/>
    <lineage>
        <taxon>Eukaryota</taxon>
        <taxon>Viridiplantae</taxon>
        <taxon>Streptophyta</taxon>
        <taxon>Embryophyta</taxon>
        <taxon>Tracheophyta</taxon>
        <taxon>Spermatophyta</taxon>
        <taxon>Magnoliopsida</taxon>
        <taxon>eudicotyledons</taxon>
        <taxon>Gunneridae</taxon>
        <taxon>Pentapetalae</taxon>
        <taxon>asterids</taxon>
        <taxon>Cornales</taxon>
        <taxon>Nyssaceae</taxon>
        <taxon>Nyssa</taxon>
    </lineage>
</organism>
<dbReference type="GO" id="GO:0015297">
    <property type="term" value="F:antiporter activity"/>
    <property type="evidence" value="ECO:0007669"/>
    <property type="project" value="UniProtKB-KW"/>
</dbReference>
<dbReference type="PANTHER" id="PTHR23051">
    <property type="entry name" value="SOLUTE CARRIER FAMILY 35, MEMBER F5"/>
    <property type="match status" value="1"/>
</dbReference>
<feature type="transmembrane region" description="Helical" evidence="8">
    <location>
        <begin position="237"/>
        <end position="258"/>
    </location>
</feature>
<evidence type="ECO:0000256" key="7">
    <source>
        <dbReference type="ARBA" id="ARBA00023136"/>
    </source>
</evidence>
<evidence type="ECO:0000256" key="1">
    <source>
        <dbReference type="ARBA" id="ARBA00004141"/>
    </source>
</evidence>
<comment type="subcellular location">
    <subcellularLocation>
        <location evidence="1">Membrane</location>
        <topology evidence="1">Multi-pass membrane protein</topology>
    </subcellularLocation>
</comment>
<protein>
    <submittedName>
        <fullName evidence="9">Uncharacterized protein</fullName>
    </submittedName>
</protein>
<evidence type="ECO:0000256" key="5">
    <source>
        <dbReference type="ARBA" id="ARBA00022692"/>
    </source>
</evidence>
<feature type="transmembrane region" description="Helical" evidence="8">
    <location>
        <begin position="26"/>
        <end position="44"/>
    </location>
</feature>
<evidence type="ECO:0000313" key="9">
    <source>
        <dbReference type="EMBL" id="KAA8522965.1"/>
    </source>
</evidence>
<dbReference type="Pfam" id="PF08449">
    <property type="entry name" value="UAA"/>
    <property type="match status" value="1"/>
</dbReference>
<reference evidence="9 10" key="1">
    <citation type="submission" date="2019-09" db="EMBL/GenBank/DDBJ databases">
        <title>A chromosome-level genome assembly of the Chinese tupelo Nyssa sinensis.</title>
        <authorList>
            <person name="Yang X."/>
            <person name="Kang M."/>
            <person name="Yang Y."/>
            <person name="Xiong H."/>
            <person name="Wang M."/>
            <person name="Zhang Z."/>
            <person name="Wang Z."/>
            <person name="Wu H."/>
            <person name="Ma T."/>
            <person name="Liu J."/>
            <person name="Xi Z."/>
        </authorList>
    </citation>
    <scope>NUCLEOTIDE SEQUENCE [LARGE SCALE GENOMIC DNA]</scope>
    <source>
        <strain evidence="9">J267</strain>
        <tissue evidence="9">Leaf</tissue>
    </source>
</reference>
<dbReference type="PANTHER" id="PTHR23051:SF10">
    <property type="entry name" value="EAMA DOMAIN-CONTAINING PROTEIN"/>
    <property type="match status" value="1"/>
</dbReference>
<dbReference type="InterPro" id="IPR037185">
    <property type="entry name" value="EmrE-like"/>
</dbReference>
<gene>
    <name evidence="9" type="ORF">F0562_009388</name>
</gene>
<dbReference type="SUPFAM" id="SSF103481">
    <property type="entry name" value="Multidrug resistance efflux transporter EmrE"/>
    <property type="match status" value="1"/>
</dbReference>
<dbReference type="Proteomes" id="UP000325577">
    <property type="component" value="Linkage Group LG4"/>
</dbReference>